<name>A0A2U1ZWW7_9MICO</name>
<evidence type="ECO:0000259" key="2">
    <source>
        <dbReference type="Pfam" id="PF00296"/>
    </source>
</evidence>
<dbReference type="OrthoDB" id="5146458at2"/>
<evidence type="ECO:0000313" key="3">
    <source>
        <dbReference type="EMBL" id="PWD51475.1"/>
    </source>
</evidence>
<keyword evidence="1" id="KW-0560">Oxidoreductase</keyword>
<dbReference type="GO" id="GO:0016705">
    <property type="term" value="F:oxidoreductase activity, acting on paired donors, with incorporation or reduction of molecular oxygen"/>
    <property type="evidence" value="ECO:0007669"/>
    <property type="project" value="InterPro"/>
</dbReference>
<feature type="domain" description="Luciferase-like" evidence="2">
    <location>
        <begin position="13"/>
        <end position="217"/>
    </location>
</feature>
<dbReference type="Gene3D" id="3.20.20.30">
    <property type="entry name" value="Luciferase-like domain"/>
    <property type="match status" value="1"/>
</dbReference>
<evidence type="ECO:0000256" key="1">
    <source>
        <dbReference type="ARBA" id="ARBA00023002"/>
    </source>
</evidence>
<dbReference type="InterPro" id="IPR050564">
    <property type="entry name" value="F420-G6PD/mer"/>
</dbReference>
<keyword evidence="4" id="KW-1185">Reference proteome</keyword>
<protein>
    <recommendedName>
        <fullName evidence="2">Luciferase-like domain-containing protein</fullName>
    </recommendedName>
</protein>
<evidence type="ECO:0000313" key="4">
    <source>
        <dbReference type="Proteomes" id="UP000245166"/>
    </source>
</evidence>
<accession>A0A2U1ZWW7</accession>
<dbReference type="Proteomes" id="UP000245166">
    <property type="component" value="Unassembled WGS sequence"/>
</dbReference>
<reference evidence="3 4" key="1">
    <citation type="submission" date="2018-03" db="EMBL/GenBank/DDBJ databases">
        <title>Genome assembly of novel Miniimonas species PCH200.</title>
        <authorList>
            <person name="Thakur V."/>
            <person name="Kumar V."/>
            <person name="Singh D."/>
        </authorList>
    </citation>
    <scope>NUCLEOTIDE SEQUENCE [LARGE SCALE GENOMIC DNA]</scope>
    <source>
        <strain evidence="3 4">PCH200</strain>
    </source>
</reference>
<dbReference type="RefSeq" id="WP_109229856.1">
    <property type="nucleotide sequence ID" value="NZ_PYHR01000002.1"/>
</dbReference>
<dbReference type="PANTHER" id="PTHR43244">
    <property type="match status" value="1"/>
</dbReference>
<dbReference type="SUPFAM" id="SSF51679">
    <property type="entry name" value="Bacterial luciferase-like"/>
    <property type="match status" value="1"/>
</dbReference>
<dbReference type="InterPro" id="IPR036661">
    <property type="entry name" value="Luciferase-like_sf"/>
</dbReference>
<dbReference type="EMBL" id="PYHR01000002">
    <property type="protein sequence ID" value="PWD51475.1"/>
    <property type="molecule type" value="Genomic_DNA"/>
</dbReference>
<dbReference type="InterPro" id="IPR011251">
    <property type="entry name" value="Luciferase-like_dom"/>
</dbReference>
<gene>
    <name evidence="3" type="ORF">C8046_13235</name>
</gene>
<sequence>MRRDLVISPFGGDARAIVDLAVRAEDDGYDGVWVFDHITSLASLTAPGVGASRDPFALLGAIAARTSRVRLGTLVANLHNRHPAQLALAMDTLGDLAPGRVVCGLGSGSAPSSPFAREDAALRRAPAPAPERRERLGEYVTSLRAIWNGSDAVGRYATDGLAGVVAGQAPPIVLGGGSDAMVELAGAVADGINLNTAVGPRQAAQVARARSLGDARVRAGELPGGFEVSLFVAQPVGAGADLGVGEVEVPDGVDRLVFLTRP</sequence>
<organism evidence="3 4">
    <name type="scientific">Serinibacter arcticus</name>
    <dbReference type="NCBI Taxonomy" id="1655435"/>
    <lineage>
        <taxon>Bacteria</taxon>
        <taxon>Bacillati</taxon>
        <taxon>Actinomycetota</taxon>
        <taxon>Actinomycetes</taxon>
        <taxon>Micrococcales</taxon>
        <taxon>Beutenbergiaceae</taxon>
        <taxon>Serinibacter</taxon>
    </lineage>
</organism>
<dbReference type="Pfam" id="PF00296">
    <property type="entry name" value="Bac_luciferase"/>
    <property type="match status" value="1"/>
</dbReference>
<dbReference type="PANTHER" id="PTHR43244:SF1">
    <property type="entry name" value="5,10-METHYLENETETRAHYDROMETHANOPTERIN REDUCTASE"/>
    <property type="match status" value="1"/>
</dbReference>
<dbReference type="AlphaFoldDB" id="A0A2U1ZWW7"/>
<comment type="caution">
    <text evidence="3">The sequence shown here is derived from an EMBL/GenBank/DDBJ whole genome shotgun (WGS) entry which is preliminary data.</text>
</comment>
<proteinExistence type="predicted"/>